<sequence>MVRGVGEFIDEQRHNCIVRLNERGGGFLVATVMGDQCLCDSWCKWTRRLESYVWVGVQIHMNEHVLYQFVN</sequence>
<evidence type="ECO:0000313" key="1">
    <source>
        <dbReference type="EMBL" id="QDU57367.1"/>
    </source>
</evidence>
<dbReference type="EMBL" id="CP036278">
    <property type="protein sequence ID" value="QDU57367.1"/>
    <property type="molecule type" value="Genomic_DNA"/>
</dbReference>
<accession>A0A518ARL8</accession>
<reference evidence="1 2" key="1">
    <citation type="submission" date="2019-02" db="EMBL/GenBank/DDBJ databases">
        <title>Deep-cultivation of Planctomycetes and their phenomic and genomic characterization uncovers novel biology.</title>
        <authorList>
            <person name="Wiegand S."/>
            <person name="Jogler M."/>
            <person name="Boedeker C."/>
            <person name="Pinto D."/>
            <person name="Vollmers J."/>
            <person name="Rivas-Marin E."/>
            <person name="Kohn T."/>
            <person name="Peeters S.H."/>
            <person name="Heuer A."/>
            <person name="Rast P."/>
            <person name="Oberbeckmann S."/>
            <person name="Bunk B."/>
            <person name="Jeske O."/>
            <person name="Meyerdierks A."/>
            <person name="Storesund J.E."/>
            <person name="Kallscheuer N."/>
            <person name="Luecker S."/>
            <person name="Lage O.M."/>
            <person name="Pohl T."/>
            <person name="Merkel B.J."/>
            <person name="Hornburger P."/>
            <person name="Mueller R.-W."/>
            <person name="Bruemmer F."/>
            <person name="Labrenz M."/>
            <person name="Spormann A.M."/>
            <person name="Op den Camp H."/>
            <person name="Overmann J."/>
            <person name="Amann R."/>
            <person name="Jetten M.S.M."/>
            <person name="Mascher T."/>
            <person name="Medema M.H."/>
            <person name="Devos D.P."/>
            <person name="Kaster A.-K."/>
            <person name="Ovreas L."/>
            <person name="Rohde M."/>
            <person name="Galperin M.Y."/>
            <person name="Jogler C."/>
        </authorList>
    </citation>
    <scope>NUCLEOTIDE SEQUENCE [LARGE SCALE GENOMIC DNA]</scope>
    <source>
        <strain evidence="1 2">Pan181</strain>
    </source>
</reference>
<dbReference type="Proteomes" id="UP000315750">
    <property type="component" value="Chromosome"/>
</dbReference>
<dbReference type="KEGG" id="amuc:Pan181_35820"/>
<dbReference type="AlphaFoldDB" id="A0A518ARL8"/>
<protein>
    <submittedName>
        <fullName evidence="1">Uncharacterized protein</fullName>
    </submittedName>
</protein>
<gene>
    <name evidence="1" type="ORF">Pan181_35820</name>
</gene>
<keyword evidence="2" id="KW-1185">Reference proteome</keyword>
<name>A0A518ARL8_9BACT</name>
<organism evidence="1 2">
    <name type="scientific">Aeoliella mucimassa</name>
    <dbReference type="NCBI Taxonomy" id="2527972"/>
    <lineage>
        <taxon>Bacteria</taxon>
        <taxon>Pseudomonadati</taxon>
        <taxon>Planctomycetota</taxon>
        <taxon>Planctomycetia</taxon>
        <taxon>Pirellulales</taxon>
        <taxon>Lacipirellulaceae</taxon>
        <taxon>Aeoliella</taxon>
    </lineage>
</organism>
<evidence type="ECO:0000313" key="2">
    <source>
        <dbReference type="Proteomes" id="UP000315750"/>
    </source>
</evidence>
<proteinExistence type="predicted"/>